<dbReference type="Pfam" id="PF06528">
    <property type="entry name" value="Phage_P2_GpE"/>
    <property type="match status" value="1"/>
</dbReference>
<reference evidence="1" key="1">
    <citation type="submission" date="2023-10" db="EMBL/GenBank/DDBJ databases">
        <title>Comparative Genomic Analysis of Tomato Bacterial Spot Xanthomonads Reveals A New Lineage of Xanthomonas euvesicatoria.</title>
        <authorList>
            <person name="Huang C.-J."/>
            <person name="Wu T.-L."/>
            <person name="Wu Y.-L."/>
            <person name="Wang R.-S."/>
            <person name="Lin Y.-C."/>
        </authorList>
    </citation>
    <scope>NUCLEOTIDE SEQUENCE</scope>
    <source>
        <strain evidence="1">T0319-01</strain>
    </source>
</reference>
<evidence type="ECO:0000313" key="2">
    <source>
        <dbReference type="Proteomes" id="UP001304429"/>
    </source>
</evidence>
<name>A0AAX4FL03_XANEU</name>
<protein>
    <submittedName>
        <fullName evidence="1">GpE family phage tail protein</fullName>
    </submittedName>
</protein>
<proteinExistence type="predicted"/>
<dbReference type="Proteomes" id="UP001304429">
    <property type="component" value="Chromosome"/>
</dbReference>
<dbReference type="InterPro" id="IPR009493">
    <property type="entry name" value="P2_GpE"/>
</dbReference>
<organism evidence="1 2">
    <name type="scientific">Xanthomonas euvesicatoria</name>
    <dbReference type="NCBI Taxonomy" id="456327"/>
    <lineage>
        <taxon>Bacteria</taxon>
        <taxon>Pseudomonadati</taxon>
        <taxon>Pseudomonadota</taxon>
        <taxon>Gammaproteobacteria</taxon>
        <taxon>Lysobacterales</taxon>
        <taxon>Lysobacteraceae</taxon>
        <taxon>Xanthomonas</taxon>
    </lineage>
</organism>
<dbReference type="RefSeq" id="WP_109292056.1">
    <property type="nucleotide sequence ID" value="NZ_CP137539.1"/>
</dbReference>
<dbReference type="EMBL" id="CP137539">
    <property type="protein sequence ID" value="WOP57158.1"/>
    <property type="molecule type" value="Genomic_DNA"/>
</dbReference>
<evidence type="ECO:0000313" key="1">
    <source>
        <dbReference type="EMBL" id="WOP57158.1"/>
    </source>
</evidence>
<accession>A0AAX4FL03</accession>
<gene>
    <name evidence="1" type="ORF">R5577_02930</name>
</gene>
<sequence length="37" mass="4347">MADIAAIFHWPPSEMDGWSLYELTAWRERARLRSGPE</sequence>
<dbReference type="AlphaFoldDB" id="A0AAX4FL03"/>